<comment type="caution">
    <text evidence="3">The sequence shown here is derived from an EMBL/GenBank/DDBJ whole genome shotgun (WGS) entry which is preliminary data.</text>
</comment>
<organism evidence="3 4">
    <name type="scientific">Nocardiopsis suaedae</name>
    <dbReference type="NCBI Taxonomy" id="3018444"/>
    <lineage>
        <taxon>Bacteria</taxon>
        <taxon>Bacillati</taxon>
        <taxon>Actinomycetota</taxon>
        <taxon>Actinomycetes</taxon>
        <taxon>Streptosporangiales</taxon>
        <taxon>Nocardiopsidaceae</taxon>
        <taxon>Nocardiopsis</taxon>
    </lineage>
</organism>
<keyword evidence="2" id="KW-1133">Transmembrane helix</keyword>
<keyword evidence="4" id="KW-1185">Reference proteome</keyword>
<keyword evidence="2" id="KW-0812">Transmembrane</keyword>
<dbReference type="EMBL" id="JAQFWP010000046">
    <property type="protein sequence ID" value="MDA2807054.1"/>
    <property type="molecule type" value="Genomic_DNA"/>
</dbReference>
<evidence type="ECO:0000313" key="4">
    <source>
        <dbReference type="Proteomes" id="UP001165685"/>
    </source>
</evidence>
<name>A0ABT4TQT6_9ACTN</name>
<sequence>MQPPSGSPPDRYPPSPPPAQGPYRPPGTVTAVRVLLIIGAVVGLLLGLLMAVAVVMLPMAADMPEAQRVFERQGVDPDTVLGAVVIGLAESLAYGAVALVLALVIGRRSTPVFWAAVAFFALAAVYSVGSMLLVGELFANAVSLLFNAAALVLLSLPASRAHYGVGT</sequence>
<feature type="transmembrane region" description="Helical" evidence="2">
    <location>
        <begin position="34"/>
        <end position="60"/>
    </location>
</feature>
<evidence type="ECO:0000256" key="2">
    <source>
        <dbReference type="SAM" id="Phobius"/>
    </source>
</evidence>
<accession>A0ABT4TQT6</accession>
<feature type="transmembrane region" description="Helical" evidence="2">
    <location>
        <begin position="112"/>
        <end position="132"/>
    </location>
</feature>
<feature type="transmembrane region" description="Helical" evidence="2">
    <location>
        <begin position="80"/>
        <end position="105"/>
    </location>
</feature>
<gene>
    <name evidence="3" type="ORF">O4U47_21295</name>
</gene>
<evidence type="ECO:0000313" key="3">
    <source>
        <dbReference type="EMBL" id="MDA2807054.1"/>
    </source>
</evidence>
<reference evidence="3" key="1">
    <citation type="submission" date="2023-01" db="EMBL/GenBank/DDBJ databases">
        <title>Draft genome sequence of Nocardiopsis sp. LSu2-4 isolated from halophytes.</title>
        <authorList>
            <person name="Duangmal K."/>
            <person name="Chantavorakit T."/>
        </authorList>
    </citation>
    <scope>NUCLEOTIDE SEQUENCE</scope>
    <source>
        <strain evidence="3">LSu2-4</strain>
    </source>
</reference>
<proteinExistence type="predicted"/>
<evidence type="ECO:0000256" key="1">
    <source>
        <dbReference type="SAM" id="MobiDB-lite"/>
    </source>
</evidence>
<protein>
    <recommendedName>
        <fullName evidence="5">DUF4386 family protein</fullName>
    </recommendedName>
</protein>
<feature type="region of interest" description="Disordered" evidence="1">
    <location>
        <begin position="1"/>
        <end position="23"/>
    </location>
</feature>
<keyword evidence="2" id="KW-0472">Membrane</keyword>
<feature type="transmembrane region" description="Helical" evidence="2">
    <location>
        <begin position="138"/>
        <end position="156"/>
    </location>
</feature>
<evidence type="ECO:0008006" key="5">
    <source>
        <dbReference type="Google" id="ProtNLM"/>
    </source>
</evidence>
<dbReference type="Proteomes" id="UP001165685">
    <property type="component" value="Unassembled WGS sequence"/>
</dbReference>
<dbReference type="RefSeq" id="WP_270679685.1">
    <property type="nucleotide sequence ID" value="NZ_JAQFWP010000046.1"/>
</dbReference>